<feature type="domain" description="Cupin type-2" evidence="1">
    <location>
        <begin position="105"/>
        <end position="173"/>
    </location>
</feature>
<evidence type="ECO:0000259" key="1">
    <source>
        <dbReference type="Pfam" id="PF07883"/>
    </source>
</evidence>
<dbReference type="OrthoDB" id="5840532at2759"/>
<dbReference type="Gene3D" id="2.60.120.10">
    <property type="entry name" value="Jelly Rolls"/>
    <property type="match status" value="1"/>
</dbReference>
<dbReference type="SUPFAM" id="SSF51182">
    <property type="entry name" value="RmlC-like cupins"/>
    <property type="match status" value="1"/>
</dbReference>
<dbReference type="AlphaFoldDB" id="A0A8E2JTJ5"/>
<dbReference type="InterPro" id="IPR047142">
    <property type="entry name" value="OryJ/VirC-like"/>
</dbReference>
<dbReference type="Pfam" id="PF07883">
    <property type="entry name" value="Cupin_2"/>
    <property type="match status" value="1"/>
</dbReference>
<proteinExistence type="predicted"/>
<accession>A0A8E2JTJ5</accession>
<keyword evidence="3" id="KW-1185">Reference proteome</keyword>
<gene>
    <name evidence="2" type="ORF">AOQ84DRAFT_405247</name>
</gene>
<organism evidence="2 3">
    <name type="scientific">Glonium stellatum</name>
    <dbReference type="NCBI Taxonomy" id="574774"/>
    <lineage>
        <taxon>Eukaryota</taxon>
        <taxon>Fungi</taxon>
        <taxon>Dikarya</taxon>
        <taxon>Ascomycota</taxon>
        <taxon>Pezizomycotina</taxon>
        <taxon>Dothideomycetes</taxon>
        <taxon>Pleosporomycetidae</taxon>
        <taxon>Gloniales</taxon>
        <taxon>Gloniaceae</taxon>
        <taxon>Glonium</taxon>
    </lineage>
</organism>
<sequence>MACTNNKSETTLAGESGSLLSNKNLESQKRVITTHDAQGRSIFDKSLPERVSATILPSGTTFGLCYATSASPIQMNDDMDIQEFSRILSTDGLGLMIHGGTVLRHVDIQPGRLSSMHRTMSLDYGVVLQGEVELLLDSGEVRLLAAGDVAVQRGTMHAWRNPSDTIVARMLFVLISAFPLKIDGKVLDEDPGDLPVKASSDV</sequence>
<dbReference type="InterPro" id="IPR013096">
    <property type="entry name" value="Cupin_2"/>
</dbReference>
<name>A0A8E2JTJ5_9PEZI</name>
<reference evidence="2 3" key="1">
    <citation type="journal article" date="2016" name="Nat. Commun.">
        <title>Ectomycorrhizal ecology is imprinted in the genome of the dominant symbiotic fungus Cenococcum geophilum.</title>
        <authorList>
            <consortium name="DOE Joint Genome Institute"/>
            <person name="Peter M."/>
            <person name="Kohler A."/>
            <person name="Ohm R.A."/>
            <person name="Kuo A."/>
            <person name="Krutzmann J."/>
            <person name="Morin E."/>
            <person name="Arend M."/>
            <person name="Barry K.W."/>
            <person name="Binder M."/>
            <person name="Choi C."/>
            <person name="Clum A."/>
            <person name="Copeland A."/>
            <person name="Grisel N."/>
            <person name="Haridas S."/>
            <person name="Kipfer T."/>
            <person name="LaButti K."/>
            <person name="Lindquist E."/>
            <person name="Lipzen A."/>
            <person name="Maire R."/>
            <person name="Meier B."/>
            <person name="Mihaltcheva S."/>
            <person name="Molinier V."/>
            <person name="Murat C."/>
            <person name="Poggeler S."/>
            <person name="Quandt C.A."/>
            <person name="Sperisen C."/>
            <person name="Tritt A."/>
            <person name="Tisserant E."/>
            <person name="Crous P.W."/>
            <person name="Henrissat B."/>
            <person name="Nehls U."/>
            <person name="Egli S."/>
            <person name="Spatafora J.W."/>
            <person name="Grigoriev I.V."/>
            <person name="Martin F.M."/>
        </authorList>
    </citation>
    <scope>NUCLEOTIDE SEQUENCE [LARGE SCALE GENOMIC DNA]</scope>
    <source>
        <strain evidence="2 3">CBS 207.34</strain>
    </source>
</reference>
<evidence type="ECO:0000313" key="3">
    <source>
        <dbReference type="Proteomes" id="UP000250140"/>
    </source>
</evidence>
<dbReference type="CDD" id="cd02231">
    <property type="entry name" value="cupin_BLL6423-like"/>
    <property type="match status" value="1"/>
</dbReference>
<protein>
    <recommendedName>
        <fullName evidence="1">Cupin type-2 domain-containing protein</fullName>
    </recommendedName>
</protein>
<dbReference type="Proteomes" id="UP000250140">
    <property type="component" value="Unassembled WGS sequence"/>
</dbReference>
<dbReference type="InterPro" id="IPR011051">
    <property type="entry name" value="RmlC_Cupin_sf"/>
</dbReference>
<dbReference type="InterPro" id="IPR014710">
    <property type="entry name" value="RmlC-like_jellyroll"/>
</dbReference>
<dbReference type="EMBL" id="KV749500">
    <property type="protein sequence ID" value="OCL09155.1"/>
    <property type="molecule type" value="Genomic_DNA"/>
</dbReference>
<evidence type="ECO:0000313" key="2">
    <source>
        <dbReference type="EMBL" id="OCL09155.1"/>
    </source>
</evidence>
<dbReference type="PANTHER" id="PTHR36156:SF2">
    <property type="entry name" value="CUPIN TYPE-2 DOMAIN-CONTAINING PROTEIN"/>
    <property type="match status" value="1"/>
</dbReference>
<dbReference type="PANTHER" id="PTHR36156">
    <property type="entry name" value="SLR2101 PROTEIN"/>
    <property type="match status" value="1"/>
</dbReference>